<dbReference type="AlphaFoldDB" id="A0A495EBQ2"/>
<dbReference type="RefSeq" id="WP_121063426.1">
    <property type="nucleotide sequence ID" value="NZ_RBIQ01000007.1"/>
</dbReference>
<feature type="domain" description="Secretion system C-terminal sorting" evidence="5">
    <location>
        <begin position="804"/>
        <end position="876"/>
    </location>
</feature>
<dbReference type="InterPro" id="IPR040527">
    <property type="entry name" value="Beta-sand_Porphyrn"/>
</dbReference>
<dbReference type="CDD" id="cd21510">
    <property type="entry name" value="agarase_cat"/>
    <property type="match status" value="1"/>
</dbReference>
<feature type="domain" description="Porphyranase beta-sandwich" evidence="4">
    <location>
        <begin position="422"/>
        <end position="525"/>
    </location>
</feature>
<organism evidence="6 7">
    <name type="scientific">Maribacter vaceletii</name>
    <dbReference type="NCBI Taxonomy" id="1206816"/>
    <lineage>
        <taxon>Bacteria</taxon>
        <taxon>Pseudomonadati</taxon>
        <taxon>Bacteroidota</taxon>
        <taxon>Flavobacteriia</taxon>
        <taxon>Flavobacteriales</taxon>
        <taxon>Flavobacteriaceae</taxon>
        <taxon>Maribacter</taxon>
    </lineage>
</organism>
<dbReference type="Gene3D" id="2.60.120.1200">
    <property type="match status" value="1"/>
</dbReference>
<feature type="signal peptide" evidence="2">
    <location>
        <begin position="1"/>
        <end position="19"/>
    </location>
</feature>
<evidence type="ECO:0000259" key="3">
    <source>
        <dbReference type="Pfam" id="PF18040"/>
    </source>
</evidence>
<feature type="domain" description="Beta-porphyranase A C-terminal" evidence="3">
    <location>
        <begin position="534"/>
        <end position="629"/>
    </location>
</feature>
<dbReference type="Proteomes" id="UP000269412">
    <property type="component" value="Unassembled WGS sequence"/>
</dbReference>
<dbReference type="EMBL" id="RBIQ01000007">
    <property type="protein sequence ID" value="RKR14318.1"/>
    <property type="molecule type" value="Genomic_DNA"/>
</dbReference>
<evidence type="ECO:0000256" key="1">
    <source>
        <dbReference type="ARBA" id="ARBA00022729"/>
    </source>
</evidence>
<keyword evidence="7" id="KW-1185">Reference proteome</keyword>
<dbReference type="Pfam" id="PF18962">
    <property type="entry name" value="Por_Secre_tail"/>
    <property type="match status" value="1"/>
</dbReference>
<feature type="chain" id="PRO_5019759273" evidence="2">
    <location>
        <begin position="20"/>
        <end position="877"/>
    </location>
</feature>
<accession>A0A495EBQ2</accession>
<dbReference type="Pfam" id="PF18206">
    <property type="entry name" value="Porphyrn_cat_1"/>
    <property type="match status" value="1"/>
</dbReference>
<dbReference type="InterPro" id="IPR026444">
    <property type="entry name" value="Secre_tail"/>
</dbReference>
<dbReference type="InterPro" id="IPR017853">
    <property type="entry name" value="GH"/>
</dbReference>
<sequence>MNKLIIGVLLCFMYLPFYAQVQVDVNLNVKHTVGNISEFDRSKFITIHANQVENEWDGDNFVTDLRDDFLNGYDVYLGRNTGSITWNLNNIGEDPIRSGFADPNEIVTKGSNTRNNYASKTDLHSYESRKANHVMAAQLHPFWTGESQRATSVTGWELANATATGEYMGRFFNEFHGGNGEPIPKWIEVINEPAYEELGGKSNFTNSLQEVADFHVEVADAIRVQNPNLKIGGYTVAFPDFETGDFQRWINRDKLFIDVAGEKMDFWSWHLYDFPVFGGKKDLRSGSNLEATFDMHDQYSLIKLGETKPYVISEYGSQTHDLRNEQWSPYRDWLFMAAQNGQMMSYMERPNDIAIAIPFTIVKAEWGYNSTTGIPYVSRLMRKANEPASYTGEWVYTERVKFYDLWKNVKGTRIDTKATDLDIQVDAYIDGNKGYVILNNLEFSAATIDLNVFDNYNVAITSILKRHLTLSGNIPVLEEESVITAISSVELGSQSTMILEYTFDNDIIIDETSDEVKYFADSYLQPIQANQAVTFNINGVAKPTTYGEAVLRVSIGRDHGSVLKPVVTVNNVDITVPEDWRGYDQAQKNRFFGTLEIPVAYDVLNTNNVISVAFPDAGGHVSSVAMQVFNFSSNIREFTPEKLPTNNYTIKAIDATCNNQDNGMLSISTIVGQNYNAVVSSAGYNESFNFSNNLSVENLKVGSYTIVITLPSFPDYKMEFSVQIREPESLTVSSKLTVDKNAVFLNLKGGVKYFVALNGKEIQTGANEIELALEEGINKLKVTTDKNCQGVYEETIFIDKSYSIYPNPVKEELSIVVTEKLRNSSAYVYDITGKLILRKEIDSTENSILVNGLGKGVYIIVFKRNKEKVGASKFVVE</sequence>
<evidence type="ECO:0000313" key="6">
    <source>
        <dbReference type="EMBL" id="RKR14318.1"/>
    </source>
</evidence>
<evidence type="ECO:0000313" key="7">
    <source>
        <dbReference type="Proteomes" id="UP000269412"/>
    </source>
</evidence>
<keyword evidence="1 2" id="KW-0732">Signal</keyword>
<gene>
    <name evidence="6" type="ORF">CLV91_0393</name>
</gene>
<comment type="caution">
    <text evidence="6">The sequence shown here is derived from an EMBL/GenBank/DDBJ whole genome shotgun (WGS) entry which is preliminary data.</text>
</comment>
<evidence type="ECO:0000259" key="4">
    <source>
        <dbReference type="Pfam" id="PF18206"/>
    </source>
</evidence>
<dbReference type="InterPro" id="IPR041224">
    <property type="entry name" value="BPA_C"/>
</dbReference>
<proteinExistence type="predicted"/>
<reference evidence="6 7" key="1">
    <citation type="submission" date="2018-10" db="EMBL/GenBank/DDBJ databases">
        <title>Genomic Encyclopedia of Archaeal and Bacterial Type Strains, Phase II (KMG-II): from individual species to whole genera.</title>
        <authorList>
            <person name="Goeker M."/>
        </authorList>
    </citation>
    <scope>NUCLEOTIDE SEQUENCE [LARGE SCALE GENOMIC DNA]</scope>
    <source>
        <strain evidence="6 7">DSM 25230</strain>
    </source>
</reference>
<dbReference type="Pfam" id="PF18040">
    <property type="entry name" value="BPA_C"/>
    <property type="match status" value="1"/>
</dbReference>
<dbReference type="OrthoDB" id="9757947at2"/>
<name>A0A495EBQ2_9FLAO</name>
<dbReference type="SUPFAM" id="SSF51445">
    <property type="entry name" value="(Trans)glycosidases"/>
    <property type="match status" value="1"/>
</dbReference>
<dbReference type="Gene3D" id="3.20.20.80">
    <property type="entry name" value="Glycosidases"/>
    <property type="match status" value="1"/>
</dbReference>
<evidence type="ECO:0000259" key="5">
    <source>
        <dbReference type="Pfam" id="PF18962"/>
    </source>
</evidence>
<dbReference type="NCBIfam" id="TIGR04183">
    <property type="entry name" value="Por_Secre_tail"/>
    <property type="match status" value="1"/>
</dbReference>
<evidence type="ECO:0000256" key="2">
    <source>
        <dbReference type="SAM" id="SignalP"/>
    </source>
</evidence>
<protein>
    <submittedName>
        <fullName evidence="6">Agarase</fullName>
    </submittedName>
</protein>